<comment type="catalytic activity">
    <reaction evidence="13 15">
        <text>riboflavin + ATP = FMN + ADP + H(+)</text>
        <dbReference type="Rhea" id="RHEA:14357"/>
        <dbReference type="ChEBI" id="CHEBI:15378"/>
        <dbReference type="ChEBI" id="CHEBI:30616"/>
        <dbReference type="ChEBI" id="CHEBI:57986"/>
        <dbReference type="ChEBI" id="CHEBI:58210"/>
        <dbReference type="ChEBI" id="CHEBI:456216"/>
        <dbReference type="EC" id="2.7.1.26"/>
    </reaction>
</comment>
<evidence type="ECO:0000313" key="18">
    <source>
        <dbReference type="Proteomes" id="UP000254771"/>
    </source>
</evidence>
<keyword evidence="12" id="KW-0511">Multifunctional enzyme</keyword>
<dbReference type="InterPro" id="IPR023468">
    <property type="entry name" value="Riboflavin_kinase"/>
</dbReference>
<feature type="domain" description="Riboflavin kinase" evidence="16">
    <location>
        <begin position="183"/>
        <end position="308"/>
    </location>
</feature>
<dbReference type="NCBIfam" id="TIGR00083">
    <property type="entry name" value="ribF"/>
    <property type="match status" value="1"/>
</dbReference>
<dbReference type="UniPathway" id="UPA00276">
    <property type="reaction ID" value="UER00406"/>
</dbReference>
<dbReference type="Pfam" id="PF06574">
    <property type="entry name" value="FAD_syn"/>
    <property type="match status" value="1"/>
</dbReference>
<dbReference type="Gene3D" id="3.40.50.620">
    <property type="entry name" value="HUPs"/>
    <property type="match status" value="1"/>
</dbReference>
<evidence type="ECO:0000256" key="10">
    <source>
        <dbReference type="ARBA" id="ARBA00022827"/>
    </source>
</evidence>
<keyword evidence="5 15" id="KW-0288">FMN</keyword>
<evidence type="ECO:0000256" key="5">
    <source>
        <dbReference type="ARBA" id="ARBA00022643"/>
    </source>
</evidence>
<dbReference type="EMBL" id="QFXE01000013">
    <property type="protein sequence ID" value="RDH85567.1"/>
    <property type="molecule type" value="Genomic_DNA"/>
</dbReference>
<dbReference type="PANTHER" id="PTHR22749:SF6">
    <property type="entry name" value="RIBOFLAVIN KINASE"/>
    <property type="match status" value="1"/>
</dbReference>
<evidence type="ECO:0000256" key="3">
    <source>
        <dbReference type="ARBA" id="ARBA00005201"/>
    </source>
</evidence>
<name>A0A370DMM5_9GAMM</name>
<dbReference type="GO" id="GO:0006747">
    <property type="term" value="P:FAD biosynthetic process"/>
    <property type="evidence" value="ECO:0007669"/>
    <property type="project" value="UniProtKB-UniRule"/>
</dbReference>
<keyword evidence="18" id="KW-1185">Reference proteome</keyword>
<sequence length="309" mass="34931">MQVIRGLHNLRPEHRGCVATIGNFDGVHLGHQSVFQHLLEKGREFGLPATVVTFEPQPREFFQPDGAPARLTRMREKLQAMKDIGIERAVILEFGRKMASMPAVAFVEELLVSGLDARFLSVGDDFRFGMGREGDFHLLQSMGNQHGFEVENMNTFKLDADRVSSTRIRQLLTDGNLQAAELCLGRPYRICGRVAHGDERGRTIGFPTMNVNLHRRVSPLRGVYAVKVRGLDKQPLPGVANIGTRPTVEGDTRYLLETHLFDFDRSVYGEHVQVEFVHKLRDEKRFDSFEDLRRQILDDAAAARIELGI</sequence>
<evidence type="ECO:0000256" key="12">
    <source>
        <dbReference type="ARBA" id="ARBA00023268"/>
    </source>
</evidence>
<dbReference type="InterPro" id="IPR023465">
    <property type="entry name" value="Riboflavin_kinase_dom_sf"/>
</dbReference>
<accession>A0A370DMM5</accession>
<keyword evidence="6 15" id="KW-0808">Transferase</keyword>
<dbReference type="Pfam" id="PF01687">
    <property type="entry name" value="Flavokinase"/>
    <property type="match status" value="1"/>
</dbReference>
<comment type="catalytic activity">
    <reaction evidence="14 15">
        <text>FMN + ATP + H(+) = FAD + diphosphate</text>
        <dbReference type="Rhea" id="RHEA:17237"/>
        <dbReference type="ChEBI" id="CHEBI:15378"/>
        <dbReference type="ChEBI" id="CHEBI:30616"/>
        <dbReference type="ChEBI" id="CHEBI:33019"/>
        <dbReference type="ChEBI" id="CHEBI:57692"/>
        <dbReference type="ChEBI" id="CHEBI:58210"/>
        <dbReference type="EC" id="2.7.7.2"/>
    </reaction>
</comment>
<dbReference type="NCBIfam" id="NF004163">
    <property type="entry name" value="PRK05627.1-6"/>
    <property type="match status" value="1"/>
</dbReference>
<keyword evidence="9 15" id="KW-0418">Kinase</keyword>
<evidence type="ECO:0000256" key="15">
    <source>
        <dbReference type="PIRNR" id="PIRNR004491"/>
    </source>
</evidence>
<dbReference type="InterPro" id="IPR015865">
    <property type="entry name" value="Riboflavin_kinase_bac/euk"/>
</dbReference>
<dbReference type="PANTHER" id="PTHR22749">
    <property type="entry name" value="RIBOFLAVIN KINASE/FMN ADENYLYLTRANSFERASE"/>
    <property type="match status" value="1"/>
</dbReference>
<evidence type="ECO:0000256" key="9">
    <source>
        <dbReference type="ARBA" id="ARBA00022777"/>
    </source>
</evidence>
<protein>
    <recommendedName>
        <fullName evidence="15">Riboflavin biosynthesis protein</fullName>
    </recommendedName>
    <domain>
        <recommendedName>
            <fullName evidence="15">Riboflavin kinase</fullName>
            <ecNumber evidence="15">2.7.1.26</ecNumber>
        </recommendedName>
        <alternativeName>
            <fullName evidence="15">Flavokinase</fullName>
        </alternativeName>
    </domain>
    <domain>
        <recommendedName>
            <fullName evidence="15">FMN adenylyltransferase</fullName>
            <ecNumber evidence="15">2.7.7.2</ecNumber>
        </recommendedName>
        <alternativeName>
            <fullName evidence="15">FAD pyrophosphorylase</fullName>
        </alternativeName>
        <alternativeName>
            <fullName evidence="15">FAD synthase</fullName>
        </alternativeName>
    </domain>
</protein>
<reference evidence="17 18" key="1">
    <citation type="journal article" date="2018" name="ISME J.">
        <title>Endosymbiont genomes yield clues of tubeworm success.</title>
        <authorList>
            <person name="Li Y."/>
            <person name="Liles M.R."/>
            <person name="Halanych K.M."/>
        </authorList>
    </citation>
    <scope>NUCLEOTIDE SEQUENCE [LARGE SCALE GENOMIC DNA]</scope>
    <source>
        <strain evidence="17">A1462</strain>
    </source>
</reference>
<keyword evidence="11 15" id="KW-0067">ATP-binding</keyword>
<evidence type="ECO:0000256" key="2">
    <source>
        <dbReference type="ARBA" id="ARBA00004726"/>
    </source>
</evidence>
<evidence type="ECO:0000256" key="1">
    <source>
        <dbReference type="ARBA" id="ARBA00002121"/>
    </source>
</evidence>
<evidence type="ECO:0000256" key="7">
    <source>
        <dbReference type="ARBA" id="ARBA00022695"/>
    </source>
</evidence>
<comment type="pathway">
    <text evidence="3 15">Cofactor biosynthesis; FMN biosynthesis; FMN from riboflavin (ATP route): step 1/1.</text>
</comment>
<evidence type="ECO:0000256" key="13">
    <source>
        <dbReference type="ARBA" id="ARBA00047880"/>
    </source>
</evidence>
<dbReference type="Gene3D" id="2.40.30.30">
    <property type="entry name" value="Riboflavin kinase-like"/>
    <property type="match status" value="1"/>
</dbReference>
<dbReference type="InterPro" id="IPR015864">
    <property type="entry name" value="FAD_synthase"/>
</dbReference>
<dbReference type="EC" id="2.7.1.26" evidence="15"/>
<comment type="similarity">
    <text evidence="15">Belongs to the ribF family.</text>
</comment>
<dbReference type="InterPro" id="IPR002606">
    <property type="entry name" value="Riboflavin_kinase_bac"/>
</dbReference>
<dbReference type="GO" id="GO:0009231">
    <property type="term" value="P:riboflavin biosynthetic process"/>
    <property type="evidence" value="ECO:0007669"/>
    <property type="project" value="InterPro"/>
</dbReference>
<evidence type="ECO:0000256" key="8">
    <source>
        <dbReference type="ARBA" id="ARBA00022741"/>
    </source>
</evidence>
<dbReference type="PIRSF" id="PIRSF004491">
    <property type="entry name" value="FAD_Synth"/>
    <property type="match status" value="1"/>
</dbReference>
<comment type="pathway">
    <text evidence="2 15">Cofactor biosynthesis; FAD biosynthesis; FAD from FMN: step 1/1.</text>
</comment>
<dbReference type="EC" id="2.7.7.2" evidence="15"/>
<dbReference type="FunFam" id="3.40.50.620:FF:000021">
    <property type="entry name" value="Riboflavin biosynthesis protein"/>
    <property type="match status" value="1"/>
</dbReference>
<keyword evidence="4 15" id="KW-0285">Flavoprotein</keyword>
<proteinExistence type="inferred from homology"/>
<evidence type="ECO:0000313" key="17">
    <source>
        <dbReference type="EMBL" id="RDH85567.1"/>
    </source>
</evidence>
<dbReference type="GO" id="GO:0009398">
    <property type="term" value="P:FMN biosynthetic process"/>
    <property type="evidence" value="ECO:0007669"/>
    <property type="project" value="UniProtKB-UniRule"/>
</dbReference>
<evidence type="ECO:0000256" key="14">
    <source>
        <dbReference type="ARBA" id="ARBA00049494"/>
    </source>
</evidence>
<evidence type="ECO:0000259" key="16">
    <source>
        <dbReference type="SMART" id="SM00904"/>
    </source>
</evidence>
<dbReference type="NCBIfam" id="NF004160">
    <property type="entry name" value="PRK05627.1-3"/>
    <property type="match status" value="1"/>
</dbReference>
<dbReference type="AlphaFoldDB" id="A0A370DMM5"/>
<dbReference type="UniPathway" id="UPA00277">
    <property type="reaction ID" value="UER00407"/>
</dbReference>
<keyword evidence="8 15" id="KW-0547">Nucleotide-binding</keyword>
<evidence type="ECO:0000256" key="4">
    <source>
        <dbReference type="ARBA" id="ARBA00022630"/>
    </source>
</evidence>
<dbReference type="NCBIfam" id="NF004162">
    <property type="entry name" value="PRK05627.1-5"/>
    <property type="match status" value="1"/>
</dbReference>
<keyword evidence="7 15" id="KW-0548">Nucleotidyltransferase</keyword>
<gene>
    <name evidence="17" type="ORF">DIZ78_10490</name>
</gene>
<evidence type="ECO:0000256" key="11">
    <source>
        <dbReference type="ARBA" id="ARBA00022840"/>
    </source>
</evidence>
<dbReference type="SUPFAM" id="SSF52374">
    <property type="entry name" value="Nucleotidylyl transferase"/>
    <property type="match status" value="1"/>
</dbReference>
<dbReference type="CDD" id="cd02064">
    <property type="entry name" value="FAD_synthetase_N"/>
    <property type="match status" value="1"/>
</dbReference>
<dbReference type="GO" id="GO:0008531">
    <property type="term" value="F:riboflavin kinase activity"/>
    <property type="evidence" value="ECO:0007669"/>
    <property type="project" value="UniProtKB-UniRule"/>
</dbReference>
<comment type="function">
    <text evidence="1">Catalyzes the phosphorylation of riboflavin to FMN followed by the adenylation of FMN to FAD.</text>
</comment>
<dbReference type="SMART" id="SM00904">
    <property type="entry name" value="Flavokinase"/>
    <property type="match status" value="1"/>
</dbReference>
<comment type="caution">
    <text evidence="17">The sequence shown here is derived from an EMBL/GenBank/DDBJ whole genome shotgun (WGS) entry which is preliminary data.</text>
</comment>
<keyword evidence="10 15" id="KW-0274">FAD</keyword>
<organism evidence="17 18">
    <name type="scientific">endosymbiont of Escarpia spicata</name>
    <dbReference type="NCBI Taxonomy" id="2200908"/>
    <lineage>
        <taxon>Bacteria</taxon>
        <taxon>Pseudomonadati</taxon>
        <taxon>Pseudomonadota</taxon>
        <taxon>Gammaproteobacteria</taxon>
        <taxon>sulfur-oxidizing symbionts</taxon>
    </lineage>
</organism>
<dbReference type="GO" id="GO:0003919">
    <property type="term" value="F:FMN adenylyltransferase activity"/>
    <property type="evidence" value="ECO:0007669"/>
    <property type="project" value="UniProtKB-UniRule"/>
</dbReference>
<evidence type="ECO:0000256" key="6">
    <source>
        <dbReference type="ARBA" id="ARBA00022679"/>
    </source>
</evidence>
<dbReference type="NCBIfam" id="NF004159">
    <property type="entry name" value="PRK05627.1-2"/>
    <property type="match status" value="1"/>
</dbReference>
<dbReference type="SUPFAM" id="SSF82114">
    <property type="entry name" value="Riboflavin kinase-like"/>
    <property type="match status" value="1"/>
</dbReference>
<dbReference type="GO" id="GO:0005524">
    <property type="term" value="F:ATP binding"/>
    <property type="evidence" value="ECO:0007669"/>
    <property type="project" value="UniProtKB-UniRule"/>
</dbReference>
<dbReference type="InterPro" id="IPR014729">
    <property type="entry name" value="Rossmann-like_a/b/a_fold"/>
</dbReference>
<dbReference type="Proteomes" id="UP000254771">
    <property type="component" value="Unassembled WGS sequence"/>
</dbReference>